<dbReference type="InterPro" id="IPR011051">
    <property type="entry name" value="RmlC_Cupin_sf"/>
</dbReference>
<dbReference type="STRING" id="937777.Deipe_2737"/>
<dbReference type="RefSeq" id="WP_015236503.1">
    <property type="nucleotide sequence ID" value="NC_019793.1"/>
</dbReference>
<evidence type="ECO:0000259" key="1">
    <source>
        <dbReference type="Pfam" id="PF07883"/>
    </source>
</evidence>
<dbReference type="KEGG" id="dpd:Deipe_2737"/>
<dbReference type="OrthoDB" id="9798709at2"/>
<gene>
    <name evidence="2" type="ordered locus">Deipe_2737</name>
</gene>
<dbReference type="AlphaFoldDB" id="L0A2Y9"/>
<dbReference type="SUPFAM" id="SSF51182">
    <property type="entry name" value="RmlC-like cupins"/>
    <property type="match status" value="1"/>
</dbReference>
<dbReference type="Pfam" id="PF07883">
    <property type="entry name" value="Cupin_2"/>
    <property type="match status" value="1"/>
</dbReference>
<organism evidence="2 3">
    <name type="scientific">Deinococcus peraridilitoris (strain DSM 19664 / LMG 22246 / CIP 109416 / KR-200)</name>
    <dbReference type="NCBI Taxonomy" id="937777"/>
    <lineage>
        <taxon>Bacteria</taxon>
        <taxon>Thermotogati</taxon>
        <taxon>Deinococcota</taxon>
        <taxon>Deinococci</taxon>
        <taxon>Deinococcales</taxon>
        <taxon>Deinococcaceae</taxon>
        <taxon>Deinococcus</taxon>
    </lineage>
</organism>
<reference evidence="3" key="1">
    <citation type="submission" date="2012-03" db="EMBL/GenBank/DDBJ databases">
        <title>Complete sequence of chromosome of Deinococcus peraridilitoris DSM 19664.</title>
        <authorList>
            <person name="Lucas S."/>
            <person name="Copeland A."/>
            <person name="Lapidus A."/>
            <person name="Glavina del Rio T."/>
            <person name="Dalin E."/>
            <person name="Tice H."/>
            <person name="Bruce D."/>
            <person name="Goodwin L."/>
            <person name="Pitluck S."/>
            <person name="Peters L."/>
            <person name="Mikhailova N."/>
            <person name="Lu M."/>
            <person name="Kyrpides N."/>
            <person name="Mavromatis K."/>
            <person name="Ivanova N."/>
            <person name="Brettin T."/>
            <person name="Detter J.C."/>
            <person name="Han C."/>
            <person name="Larimer F."/>
            <person name="Land M."/>
            <person name="Hauser L."/>
            <person name="Markowitz V."/>
            <person name="Cheng J.-F."/>
            <person name="Hugenholtz P."/>
            <person name="Woyke T."/>
            <person name="Wu D."/>
            <person name="Pukall R."/>
            <person name="Steenblock K."/>
            <person name="Brambilla E."/>
            <person name="Klenk H.-P."/>
            <person name="Eisen J.A."/>
        </authorList>
    </citation>
    <scope>NUCLEOTIDE SEQUENCE [LARGE SCALE GENOMIC DNA]</scope>
    <source>
        <strain evidence="3">DSM 19664 / LMG 22246 / CIP 109416 / KR-200</strain>
    </source>
</reference>
<dbReference type="InterPro" id="IPR013096">
    <property type="entry name" value="Cupin_2"/>
</dbReference>
<name>L0A2Y9_DEIPD</name>
<evidence type="ECO:0000313" key="2">
    <source>
        <dbReference type="EMBL" id="AFZ68201.1"/>
    </source>
</evidence>
<keyword evidence="3" id="KW-1185">Reference proteome</keyword>
<proteinExistence type="predicted"/>
<dbReference type="Proteomes" id="UP000010467">
    <property type="component" value="Chromosome"/>
</dbReference>
<protein>
    <submittedName>
        <fullName evidence="2">Cupin domain-containing protein</fullName>
    </submittedName>
</protein>
<dbReference type="Gene3D" id="2.60.120.10">
    <property type="entry name" value="Jelly Rolls"/>
    <property type="match status" value="1"/>
</dbReference>
<dbReference type="HOGENOM" id="CLU_149791_0_0_0"/>
<accession>L0A2Y9</accession>
<dbReference type="eggNOG" id="COG0662">
    <property type="taxonomic scope" value="Bacteria"/>
</dbReference>
<dbReference type="PATRIC" id="fig|937777.3.peg.2750"/>
<feature type="domain" description="Cupin type-2" evidence="1">
    <location>
        <begin position="42"/>
        <end position="106"/>
    </location>
</feature>
<evidence type="ECO:0000313" key="3">
    <source>
        <dbReference type="Proteomes" id="UP000010467"/>
    </source>
</evidence>
<dbReference type="InterPro" id="IPR014710">
    <property type="entry name" value="RmlC-like_jellyroll"/>
</dbReference>
<sequence length="129" mass="14174">MSTPGTTDTLHQVRLSQALQRLPGQGGERFATVFERGSLSVEVYAPRGVDRQTPHTRDEVYIVACGQGHFECNGERVSFQAGDFLFAPAFAPHRFVDFTDDLVVWVLFYGPPGGENAPVTTPFTAMDLP</sequence>
<dbReference type="EMBL" id="CP003382">
    <property type="protein sequence ID" value="AFZ68201.1"/>
    <property type="molecule type" value="Genomic_DNA"/>
</dbReference>